<keyword evidence="2" id="KW-1185">Reference proteome</keyword>
<dbReference type="AlphaFoldDB" id="A0AAN9KFE4"/>
<evidence type="ECO:0000313" key="2">
    <source>
        <dbReference type="Proteomes" id="UP001367508"/>
    </source>
</evidence>
<dbReference type="Proteomes" id="UP001367508">
    <property type="component" value="Unassembled WGS sequence"/>
</dbReference>
<name>A0AAN9KFE4_CANGL</name>
<proteinExistence type="predicted"/>
<reference evidence="1 2" key="1">
    <citation type="submission" date="2024-01" db="EMBL/GenBank/DDBJ databases">
        <title>The genomes of 5 underutilized Papilionoideae crops provide insights into root nodulation and disease resistanc.</title>
        <authorList>
            <person name="Jiang F."/>
        </authorList>
    </citation>
    <scope>NUCLEOTIDE SEQUENCE [LARGE SCALE GENOMIC DNA]</scope>
    <source>
        <strain evidence="1">LVBAO_FW01</strain>
        <tissue evidence="1">Leaves</tissue>
    </source>
</reference>
<sequence>MENGEVFFSLPLRVMKRTFLKFKIGSNKVLPTFEEVVSSMALGGIREAIGSLFFRLLSNPNLQQSCVLVPVTSSEFGSRWGRLKTQSKAQLSGAACDPRCLDPRLEPGVKPFSST</sequence>
<accession>A0AAN9KFE4</accession>
<dbReference type="EMBL" id="JAYMYQ010000008">
    <property type="protein sequence ID" value="KAK7315766.1"/>
    <property type="molecule type" value="Genomic_DNA"/>
</dbReference>
<organism evidence="1 2">
    <name type="scientific">Canavalia gladiata</name>
    <name type="common">Sword bean</name>
    <name type="synonym">Dolichos gladiatus</name>
    <dbReference type="NCBI Taxonomy" id="3824"/>
    <lineage>
        <taxon>Eukaryota</taxon>
        <taxon>Viridiplantae</taxon>
        <taxon>Streptophyta</taxon>
        <taxon>Embryophyta</taxon>
        <taxon>Tracheophyta</taxon>
        <taxon>Spermatophyta</taxon>
        <taxon>Magnoliopsida</taxon>
        <taxon>eudicotyledons</taxon>
        <taxon>Gunneridae</taxon>
        <taxon>Pentapetalae</taxon>
        <taxon>rosids</taxon>
        <taxon>fabids</taxon>
        <taxon>Fabales</taxon>
        <taxon>Fabaceae</taxon>
        <taxon>Papilionoideae</taxon>
        <taxon>50 kb inversion clade</taxon>
        <taxon>NPAAA clade</taxon>
        <taxon>indigoferoid/millettioid clade</taxon>
        <taxon>Phaseoleae</taxon>
        <taxon>Canavalia</taxon>
    </lineage>
</organism>
<comment type="caution">
    <text evidence="1">The sequence shown here is derived from an EMBL/GenBank/DDBJ whole genome shotgun (WGS) entry which is preliminary data.</text>
</comment>
<gene>
    <name evidence="1" type="ORF">VNO77_34339</name>
</gene>
<protein>
    <submittedName>
        <fullName evidence="1">Uncharacterized protein</fullName>
    </submittedName>
</protein>
<evidence type="ECO:0000313" key="1">
    <source>
        <dbReference type="EMBL" id="KAK7315766.1"/>
    </source>
</evidence>